<comment type="caution">
    <text evidence="7">Lacks conserved residue(s) required for the propagation of feature annotation.</text>
</comment>
<comment type="subunit">
    <text evidence="7">Monomer.</text>
</comment>
<dbReference type="Proteomes" id="UP000006621">
    <property type="component" value="Chromosome"/>
</dbReference>
<feature type="binding site" evidence="7">
    <location>
        <position position="65"/>
    </location>
    <ligand>
        <name>tRNA</name>
        <dbReference type="ChEBI" id="CHEBI:17843"/>
    </ligand>
</feature>
<dbReference type="RefSeq" id="WP_013886921.1">
    <property type="nucleotide sequence ID" value="NC_015672.1"/>
</dbReference>
<evidence type="ECO:0000256" key="1">
    <source>
        <dbReference type="ARBA" id="ARBA00013260"/>
    </source>
</evidence>
<dbReference type="PROSITE" id="PS01195">
    <property type="entry name" value="PEPT_TRNA_HYDROL_1"/>
    <property type="match status" value="1"/>
</dbReference>
<evidence type="ECO:0000256" key="9">
    <source>
        <dbReference type="RuleBase" id="RU004320"/>
    </source>
</evidence>
<feature type="binding site" evidence="7">
    <location>
        <position position="16"/>
    </location>
    <ligand>
        <name>tRNA</name>
        <dbReference type="ChEBI" id="CHEBI:17843"/>
    </ligand>
</feature>
<feature type="site" description="Stabilizes the basic form of H active site to accept a proton" evidence="7">
    <location>
        <position position="92"/>
    </location>
</feature>
<comment type="catalytic activity">
    <reaction evidence="7 8">
        <text>an N-acyl-L-alpha-aminoacyl-tRNA + H2O = an N-acyl-L-amino acid + a tRNA + H(+)</text>
        <dbReference type="Rhea" id="RHEA:54448"/>
        <dbReference type="Rhea" id="RHEA-COMP:10123"/>
        <dbReference type="Rhea" id="RHEA-COMP:13883"/>
        <dbReference type="ChEBI" id="CHEBI:15377"/>
        <dbReference type="ChEBI" id="CHEBI:15378"/>
        <dbReference type="ChEBI" id="CHEBI:59874"/>
        <dbReference type="ChEBI" id="CHEBI:78442"/>
        <dbReference type="ChEBI" id="CHEBI:138191"/>
        <dbReference type="EC" id="3.1.1.29"/>
    </reaction>
</comment>
<organism evidence="10 11">
    <name type="scientific">Flexistipes sinusarabici (strain ATCC 49648 / DSM 4947 / MAS 10)</name>
    <dbReference type="NCBI Taxonomy" id="717231"/>
    <lineage>
        <taxon>Bacteria</taxon>
        <taxon>Pseudomonadati</taxon>
        <taxon>Deferribacterota</taxon>
        <taxon>Deferribacteres</taxon>
        <taxon>Deferribacterales</taxon>
        <taxon>Flexistipitaceae</taxon>
        <taxon>Flexistipes</taxon>
    </lineage>
</organism>
<comment type="similarity">
    <text evidence="5 7 9">Belongs to the PTH family.</text>
</comment>
<sequence>MDKILVVGLGNPGMKYRNTRHNIGFMAADALISHYNVDIRGGFYSDYGDFVVDGKKVFIQKPQTYMNLSGKAVAALAFYYDIKLENILVIYDDIDLPFGKLKIKKGGSSAGHKGLISIIACLGGEDFIRAKMGIGRPENPNIAVSDYVLGKFTPTESKNIEEFVDLCKNAVSCFIKEGVVSAMTKFNNKNITKKED</sequence>
<protein>
    <recommendedName>
        <fullName evidence="6 7">Peptidyl-tRNA hydrolase</fullName>
        <shortName evidence="7">Pth</shortName>
        <ecNumber evidence="1 7">3.1.1.29</ecNumber>
    </recommendedName>
</protein>
<feature type="site" description="Discriminates between blocked and unblocked aminoacyl-tRNA" evidence="7">
    <location>
        <position position="11"/>
    </location>
</feature>
<comment type="function">
    <text evidence="7">Catalyzes the release of premature peptidyl moieties from peptidyl-tRNA molecules trapped in stalled 50S ribosomal subunits, and thus maintains levels of free tRNAs and 50S ribosomes.</text>
</comment>
<dbReference type="Gene3D" id="3.40.50.1470">
    <property type="entry name" value="Peptidyl-tRNA hydrolase"/>
    <property type="match status" value="1"/>
</dbReference>
<dbReference type="EC" id="3.1.1.29" evidence="1 7"/>
<evidence type="ECO:0000256" key="6">
    <source>
        <dbReference type="ARBA" id="ARBA00050038"/>
    </source>
</evidence>
<feature type="active site" description="Proton acceptor" evidence="7">
    <location>
        <position position="21"/>
    </location>
</feature>
<accession>F8E3V1</accession>
<name>F8E3V1_FLESM</name>
<dbReference type="KEGG" id="fsi:Flexsi_1815"/>
<dbReference type="GO" id="GO:0005737">
    <property type="term" value="C:cytoplasm"/>
    <property type="evidence" value="ECO:0007669"/>
    <property type="project" value="UniProtKB-SubCell"/>
</dbReference>
<keyword evidence="11" id="KW-1185">Reference proteome</keyword>
<dbReference type="PANTHER" id="PTHR17224">
    <property type="entry name" value="PEPTIDYL-TRNA HYDROLASE"/>
    <property type="match status" value="1"/>
</dbReference>
<dbReference type="OrthoDB" id="9800507at2"/>
<reference evidence="11" key="2">
    <citation type="submission" date="2011-06" db="EMBL/GenBank/DDBJ databases">
        <title>The complete genome of Flexistipes sinusarabici DSM 4947.</title>
        <authorList>
            <person name="Lucas S."/>
            <person name="Han J."/>
            <person name="Lapidus A."/>
            <person name="Bruce D."/>
            <person name="Goodwin L."/>
            <person name="Pitluck S."/>
            <person name="Peters L."/>
            <person name="Kyrpides N."/>
            <person name="Mavromatis K."/>
            <person name="Ivanova N."/>
            <person name="Mikhailova N."/>
            <person name="Chertkov O."/>
            <person name="Detter J.C."/>
            <person name="Tapia R."/>
            <person name="Han C."/>
            <person name="Land M."/>
            <person name="Hauser L."/>
            <person name="Markowitz V."/>
            <person name="Cheng J.-F."/>
            <person name="Hugenholtz P."/>
            <person name="Woyke T."/>
            <person name="Wu D."/>
            <person name="Spring S."/>
            <person name="Schroeder M."/>
            <person name="Brambilla E."/>
            <person name="Klenk H.-P."/>
            <person name="Eisen J.A."/>
        </authorList>
    </citation>
    <scope>NUCLEOTIDE SEQUENCE [LARGE SCALE GENOMIC DNA]</scope>
    <source>
        <strain evidence="11">DSM 4947 / MAS 10</strain>
    </source>
</reference>
<dbReference type="PANTHER" id="PTHR17224:SF1">
    <property type="entry name" value="PEPTIDYL-TRNA HYDROLASE"/>
    <property type="match status" value="1"/>
</dbReference>
<keyword evidence="2 7" id="KW-0820">tRNA-binding</keyword>
<dbReference type="InterPro" id="IPR036416">
    <property type="entry name" value="Pept_tRNA_hydro_sf"/>
</dbReference>
<evidence type="ECO:0000256" key="3">
    <source>
        <dbReference type="ARBA" id="ARBA00022801"/>
    </source>
</evidence>
<dbReference type="eggNOG" id="COG0193">
    <property type="taxonomic scope" value="Bacteria"/>
</dbReference>
<evidence type="ECO:0000313" key="10">
    <source>
        <dbReference type="EMBL" id="AEI15453.1"/>
    </source>
</evidence>
<dbReference type="NCBIfam" id="TIGR00447">
    <property type="entry name" value="pth"/>
    <property type="match status" value="1"/>
</dbReference>
<dbReference type="InterPro" id="IPR018171">
    <property type="entry name" value="Pept_tRNA_hydro_CS"/>
</dbReference>
<dbReference type="EMBL" id="CP002858">
    <property type="protein sequence ID" value="AEI15453.1"/>
    <property type="molecule type" value="Genomic_DNA"/>
</dbReference>
<dbReference type="GO" id="GO:0072344">
    <property type="term" value="P:rescue of stalled ribosome"/>
    <property type="evidence" value="ECO:0007669"/>
    <property type="project" value="UniProtKB-UniRule"/>
</dbReference>
<keyword evidence="3 7" id="KW-0378">Hydrolase</keyword>
<evidence type="ECO:0000256" key="7">
    <source>
        <dbReference type="HAMAP-Rule" id="MF_00083"/>
    </source>
</evidence>
<dbReference type="GO" id="GO:0006515">
    <property type="term" value="P:protein quality control for misfolded or incompletely synthesized proteins"/>
    <property type="evidence" value="ECO:0007669"/>
    <property type="project" value="UniProtKB-UniRule"/>
</dbReference>
<dbReference type="HOGENOM" id="CLU_062456_4_1_0"/>
<dbReference type="InterPro" id="IPR001328">
    <property type="entry name" value="Pept_tRNA_hydro"/>
</dbReference>
<dbReference type="SUPFAM" id="SSF53178">
    <property type="entry name" value="Peptidyl-tRNA hydrolase-like"/>
    <property type="match status" value="1"/>
</dbReference>
<dbReference type="AlphaFoldDB" id="F8E3V1"/>
<dbReference type="FunFam" id="3.40.50.1470:FF:000001">
    <property type="entry name" value="Peptidyl-tRNA hydrolase"/>
    <property type="match status" value="1"/>
</dbReference>
<dbReference type="STRING" id="717231.Flexsi_1815"/>
<keyword evidence="7" id="KW-0963">Cytoplasm</keyword>
<evidence type="ECO:0000256" key="2">
    <source>
        <dbReference type="ARBA" id="ARBA00022555"/>
    </source>
</evidence>
<evidence type="ECO:0000256" key="4">
    <source>
        <dbReference type="ARBA" id="ARBA00022884"/>
    </source>
</evidence>
<gene>
    <name evidence="7" type="primary">pth</name>
    <name evidence="10" type="ordered locus">Flexsi_1815</name>
</gene>
<evidence type="ECO:0000256" key="5">
    <source>
        <dbReference type="ARBA" id="ARBA00038063"/>
    </source>
</evidence>
<proteinExistence type="inferred from homology"/>
<feature type="binding site" evidence="7">
    <location>
        <position position="67"/>
    </location>
    <ligand>
        <name>tRNA</name>
        <dbReference type="ChEBI" id="CHEBI:17843"/>
    </ligand>
</feature>
<evidence type="ECO:0000256" key="8">
    <source>
        <dbReference type="RuleBase" id="RU000673"/>
    </source>
</evidence>
<dbReference type="Pfam" id="PF01195">
    <property type="entry name" value="Pept_tRNA_hydro"/>
    <property type="match status" value="1"/>
</dbReference>
<dbReference type="CDD" id="cd00462">
    <property type="entry name" value="PTH"/>
    <property type="match status" value="1"/>
</dbReference>
<evidence type="ECO:0000313" key="11">
    <source>
        <dbReference type="Proteomes" id="UP000006621"/>
    </source>
</evidence>
<dbReference type="HAMAP" id="MF_00083">
    <property type="entry name" value="Pept_tRNA_hydro_bact"/>
    <property type="match status" value="1"/>
</dbReference>
<dbReference type="GO" id="GO:0000049">
    <property type="term" value="F:tRNA binding"/>
    <property type="evidence" value="ECO:0007669"/>
    <property type="project" value="UniProtKB-UniRule"/>
</dbReference>
<reference evidence="10 11" key="1">
    <citation type="journal article" date="2011" name="Stand. Genomic Sci.">
        <title>Genome sequence of the moderately thermophilic halophile Flexistipes sinusarabici strain (MAS10).</title>
        <authorList>
            <person name="Lapidus A."/>
            <person name="Chertkov O."/>
            <person name="Nolan M."/>
            <person name="Lucas S."/>
            <person name="Hammon N."/>
            <person name="Deshpande S."/>
            <person name="Cheng J.F."/>
            <person name="Tapia R."/>
            <person name="Han C."/>
            <person name="Goodwin L."/>
            <person name="Pitluck S."/>
            <person name="Liolios K."/>
            <person name="Pagani I."/>
            <person name="Ivanova N."/>
            <person name="Huntemann M."/>
            <person name="Mavromatis K."/>
            <person name="Mikhailova N."/>
            <person name="Pati A."/>
            <person name="Chen A."/>
            <person name="Palaniappan K."/>
            <person name="Land M."/>
            <person name="Hauser L."/>
            <person name="Brambilla E.M."/>
            <person name="Rohde M."/>
            <person name="Abt B."/>
            <person name="Spring S."/>
            <person name="Goker M."/>
            <person name="Bristow J."/>
            <person name="Eisen J.A."/>
            <person name="Markowitz V."/>
            <person name="Hugenholtz P."/>
            <person name="Kyrpides N.C."/>
            <person name="Klenk H.P."/>
            <person name="Woyke T."/>
        </authorList>
    </citation>
    <scope>NUCLEOTIDE SEQUENCE [LARGE SCALE GENOMIC DNA]</scope>
    <source>
        <strain evidence="11">DSM 4947 / MAS 10</strain>
    </source>
</reference>
<dbReference type="GO" id="GO:0004045">
    <property type="term" value="F:peptidyl-tRNA hydrolase activity"/>
    <property type="evidence" value="ECO:0007669"/>
    <property type="project" value="UniProtKB-UniRule"/>
</dbReference>
<keyword evidence="4 7" id="KW-0694">RNA-binding</keyword>
<comment type="function">
    <text evidence="7">Hydrolyzes ribosome-free peptidyl-tRNAs (with 1 or more amino acids incorporated), which drop off the ribosome during protein synthesis, or as a result of ribosome stalling.</text>
</comment>
<comment type="subcellular location">
    <subcellularLocation>
        <location evidence="7">Cytoplasm</location>
    </subcellularLocation>
</comment>